<dbReference type="EMBL" id="JAAITX010000003">
    <property type="protein sequence ID" value="NVH58153.1"/>
    <property type="molecule type" value="Genomic_DNA"/>
</dbReference>
<dbReference type="Gene3D" id="2.60.120.1290">
    <property type="match status" value="1"/>
</dbReference>
<evidence type="ECO:0000313" key="8">
    <source>
        <dbReference type="EMBL" id="NSK14379.1"/>
    </source>
</evidence>
<evidence type="ECO:0000256" key="3">
    <source>
        <dbReference type="ARBA" id="ARBA00022801"/>
    </source>
</evidence>
<feature type="active site" description="Charge relay system" evidence="5 6">
    <location>
        <position position="107"/>
    </location>
</feature>
<dbReference type="Proteomes" id="UP000701680">
    <property type="component" value="Unassembled WGS sequence"/>
</dbReference>
<organism evidence="9 10">
    <name type="scientific">Dorea phocaeensis</name>
    <dbReference type="NCBI Taxonomy" id="2040291"/>
    <lineage>
        <taxon>Bacteria</taxon>
        <taxon>Bacillati</taxon>
        <taxon>Bacillota</taxon>
        <taxon>Clostridia</taxon>
        <taxon>Lachnospirales</taxon>
        <taxon>Lachnospiraceae</taxon>
        <taxon>Dorea</taxon>
    </lineage>
</organism>
<dbReference type="PIRSF" id="PIRSF037894">
    <property type="entry name" value="Subtilisin_rel_CspABC"/>
    <property type="match status" value="1"/>
</dbReference>
<protein>
    <submittedName>
        <fullName evidence="9">S8 family peptidase</fullName>
    </submittedName>
</protein>
<evidence type="ECO:0000259" key="7">
    <source>
        <dbReference type="Pfam" id="PF00082"/>
    </source>
</evidence>
<dbReference type="PROSITE" id="PS51892">
    <property type="entry name" value="SUBTILASE"/>
    <property type="match status" value="1"/>
</dbReference>
<dbReference type="InterPro" id="IPR017310">
    <property type="entry name" value="Pept_S8A_subtilisin_clostridia"/>
</dbReference>
<feature type="domain" description="Peptidase S8/S53" evidence="7">
    <location>
        <begin position="432"/>
        <end position="553"/>
    </location>
</feature>
<evidence type="ECO:0000256" key="6">
    <source>
        <dbReference type="PROSITE-ProRule" id="PRU01240"/>
    </source>
</evidence>
<feature type="active site" description="Charge relay system" evidence="5 6">
    <location>
        <position position="175"/>
    </location>
</feature>
<evidence type="ECO:0000256" key="2">
    <source>
        <dbReference type="ARBA" id="ARBA00022670"/>
    </source>
</evidence>
<dbReference type="SUPFAM" id="SSF52743">
    <property type="entry name" value="Subtilisin-like"/>
    <property type="match status" value="1"/>
</dbReference>
<gene>
    <name evidence="9" type="ORF">G5A66_05720</name>
    <name evidence="8" type="ORF">G5A75_05740</name>
</gene>
<dbReference type="CDD" id="cd07478">
    <property type="entry name" value="Peptidases_S8_CspA-like"/>
    <property type="match status" value="1"/>
</dbReference>
<dbReference type="Proteomes" id="UP000528555">
    <property type="component" value="Unassembled WGS sequence"/>
</dbReference>
<dbReference type="InterPro" id="IPR036852">
    <property type="entry name" value="Peptidase_S8/S53_dom_sf"/>
</dbReference>
<feature type="active site" description="Charge relay system" evidence="5 6">
    <location>
        <position position="498"/>
    </location>
</feature>
<dbReference type="GO" id="GO:0004252">
    <property type="term" value="F:serine-type endopeptidase activity"/>
    <property type="evidence" value="ECO:0007669"/>
    <property type="project" value="UniProtKB-UniRule"/>
</dbReference>
<keyword evidence="2 6" id="KW-0645">Protease</keyword>
<dbReference type="InterPro" id="IPR034045">
    <property type="entry name" value="Pep_S8_CspA-like"/>
</dbReference>
<comment type="caution">
    <text evidence="9">The sequence shown here is derived from an EMBL/GenBank/DDBJ whole genome shotgun (WGS) entry which is preliminary data.</text>
</comment>
<keyword evidence="10" id="KW-1185">Reference proteome</keyword>
<evidence type="ECO:0000313" key="10">
    <source>
        <dbReference type="Proteomes" id="UP000528555"/>
    </source>
</evidence>
<dbReference type="PANTHER" id="PTHR43806:SF11">
    <property type="entry name" value="CEREVISIN-RELATED"/>
    <property type="match status" value="1"/>
</dbReference>
<evidence type="ECO:0000256" key="5">
    <source>
        <dbReference type="PIRSR" id="PIRSR615500-1"/>
    </source>
</evidence>
<dbReference type="InterPro" id="IPR023827">
    <property type="entry name" value="Peptidase_S8_Asp-AS"/>
</dbReference>
<dbReference type="PANTHER" id="PTHR43806">
    <property type="entry name" value="PEPTIDASE S8"/>
    <property type="match status" value="1"/>
</dbReference>
<dbReference type="InterPro" id="IPR050131">
    <property type="entry name" value="Peptidase_S8_subtilisin-like"/>
</dbReference>
<keyword evidence="3 6" id="KW-0378">Hydrolase</keyword>
<dbReference type="Pfam" id="PF00082">
    <property type="entry name" value="Peptidase_S8"/>
    <property type="match status" value="2"/>
</dbReference>
<evidence type="ECO:0000313" key="11">
    <source>
        <dbReference type="Proteomes" id="UP000701680"/>
    </source>
</evidence>
<dbReference type="EMBL" id="JAAIUO010000003">
    <property type="protein sequence ID" value="NSK14379.1"/>
    <property type="molecule type" value="Genomic_DNA"/>
</dbReference>
<evidence type="ECO:0000256" key="4">
    <source>
        <dbReference type="ARBA" id="ARBA00022825"/>
    </source>
</evidence>
<dbReference type="InterPro" id="IPR015500">
    <property type="entry name" value="Peptidase_S8_subtilisin-rel"/>
</dbReference>
<dbReference type="AlphaFoldDB" id="A0A850HNT2"/>
<evidence type="ECO:0000256" key="1">
    <source>
        <dbReference type="ARBA" id="ARBA00011073"/>
    </source>
</evidence>
<evidence type="ECO:0000313" key="9">
    <source>
        <dbReference type="EMBL" id="NVH58153.1"/>
    </source>
</evidence>
<dbReference type="PROSITE" id="PS00136">
    <property type="entry name" value="SUBTILASE_ASP"/>
    <property type="match status" value="1"/>
</dbReference>
<accession>A0A850HNT2</accession>
<reference evidence="10 11" key="1">
    <citation type="journal article" date="2020" name="Cell Host Microbe">
        <title>Functional and Genomic Variation between Human-Derived Isolates of Lachnospiraceae Reveals Inter- and Intra-Species Diversity.</title>
        <authorList>
            <person name="Sorbara M.T."/>
            <person name="Littmann E.R."/>
            <person name="Fontana E."/>
            <person name="Moody T.U."/>
            <person name="Kohout C.E."/>
            <person name="Gjonbalaj M."/>
            <person name="Eaton V."/>
            <person name="Seok R."/>
            <person name="Leiner I.M."/>
            <person name="Pamer E.G."/>
        </authorList>
    </citation>
    <scope>NUCLEOTIDE SEQUENCE [LARGE SCALE GENOMIC DNA]</scope>
    <source>
        <strain evidence="9 10">MSK.17.11</strain>
        <strain evidence="8 11">MSK.17.38</strain>
    </source>
</reference>
<dbReference type="PRINTS" id="PR00723">
    <property type="entry name" value="SUBTILISIN"/>
</dbReference>
<keyword evidence="4 6" id="KW-0720">Serine protease</keyword>
<name>A0A850HNT2_9FIRM</name>
<comment type="similarity">
    <text evidence="1 6">Belongs to the peptidase S8 family.</text>
</comment>
<dbReference type="GO" id="GO:0006508">
    <property type="term" value="P:proteolysis"/>
    <property type="evidence" value="ECO:0007669"/>
    <property type="project" value="UniProtKB-KW"/>
</dbReference>
<dbReference type="Gene3D" id="3.40.50.200">
    <property type="entry name" value="Peptidase S8/S53 domain"/>
    <property type="match status" value="1"/>
</dbReference>
<reference evidence="9" key="2">
    <citation type="submission" date="2020-02" db="EMBL/GenBank/DDBJ databases">
        <authorList>
            <person name="Littmann E."/>
            <person name="Sorbara M."/>
        </authorList>
    </citation>
    <scope>NUCLEOTIDE SEQUENCE</scope>
    <source>
        <strain evidence="9">MSK.17.11</strain>
        <strain evidence="8">MSK.17.38</strain>
    </source>
</reference>
<dbReference type="RefSeq" id="WP_173814540.1">
    <property type="nucleotide sequence ID" value="NZ_JAAITX010000003.1"/>
</dbReference>
<proteinExistence type="inferred from homology"/>
<feature type="domain" description="Peptidase S8/S53" evidence="7">
    <location>
        <begin position="98"/>
        <end position="300"/>
    </location>
</feature>
<sequence length="567" mass="62822">MNGEMCREKILSEDYWDFLIPGYRSEEEILLPGERGCFQGMDFGYRTLYVDSKPLGELSIGEYWYNSIPNCYALLDMEALNAAGIRTVQTYPSLQLSGENIMIGFLDTGIDYRHPVFRNIDGSTRIVGIWDQTDQTGNPPEGLDYGSSYTKEQIDEALRESDPFTVVPQRDENGHGTYLASVAAGGADVENGFSGAAPEASLAVVKLKPAKRYLKQFYGIREDAVCYQENDIMLGLRYLNQVAKDKRMPLVICLALGTNFGGHNGTTLLSIMLDRYAAMPNRTVVMGTGNEAAERHHYRYVLTDKSDVARAEIRVGEGVGGFAAEVWTGIPNVVTVSITSPSGEQSRKISLRQGDRYHLMFSFDRTEVTLEYRLLLENNDSQLIFLRFHEPAAGIWRIDVEPIQLSDGEIHIWLPIQEFLSGEVYFLEADPNVTLTEPGTGQLAMTVAYYNGTDNGVDIHSGRGYTRNGRTKPDYAAPGVQVLGAGLDGRFVTRSGSSVATGIAAGASALLMEWVARQPGIHGMNSIEIRNMIVLGANQREGMEYPNREWGYGTLNLYQSLDILRGL</sequence>
<dbReference type="InterPro" id="IPR000209">
    <property type="entry name" value="Peptidase_S8/S53_dom"/>
</dbReference>